<keyword evidence="1" id="KW-0812">Transmembrane</keyword>
<feature type="transmembrane region" description="Helical" evidence="1">
    <location>
        <begin position="34"/>
        <end position="55"/>
    </location>
</feature>
<proteinExistence type="predicted"/>
<sequence length="266" mass="29942">MADIFLPSQPLWIVVHFISPVFTLFGATQPQAENLALCVIATIAGVIINSLFKRYGQQDVICETPRWNYHLAIMFQLIVFPVIVVLAWDSKNFEKEWFEAGWATYPSMKYEWLFIYVLVAYLAKDFFVKMTFMLYLHHVVCLVGTLAWIFVPHEGVNCFTTGTMCLEVGSASYNIWHLHPNTKASNPLFFLVMTGSNTLSLLAAWQFAQLPGVPTISRVCFLVTTIGLCIMRQKTCMDCCAAPKVNPGKELSISQEEKGVGKASFS</sequence>
<keyword evidence="1" id="KW-1133">Transmembrane helix</keyword>
<feature type="transmembrane region" description="Helical" evidence="1">
    <location>
        <begin position="108"/>
        <end position="127"/>
    </location>
</feature>
<dbReference type="AlphaFoldDB" id="A0A6V1NDZ4"/>
<reference evidence="2" key="1">
    <citation type="submission" date="2021-01" db="EMBL/GenBank/DDBJ databases">
        <authorList>
            <person name="Corre E."/>
            <person name="Pelletier E."/>
            <person name="Niang G."/>
            <person name="Scheremetjew M."/>
            <person name="Finn R."/>
            <person name="Kale V."/>
            <person name="Holt S."/>
            <person name="Cochrane G."/>
            <person name="Meng A."/>
            <person name="Brown T."/>
            <person name="Cohen L."/>
        </authorList>
    </citation>
    <scope>NUCLEOTIDE SEQUENCE</scope>
    <source>
        <strain evidence="2">CCMP3107</strain>
    </source>
</reference>
<feature type="transmembrane region" description="Helical" evidence="1">
    <location>
        <begin position="12"/>
        <end position="28"/>
    </location>
</feature>
<organism evidence="2">
    <name type="scientific">Heterosigma akashiwo</name>
    <name type="common">Chromophytic alga</name>
    <name type="synonym">Heterosigma carterae</name>
    <dbReference type="NCBI Taxonomy" id="2829"/>
    <lineage>
        <taxon>Eukaryota</taxon>
        <taxon>Sar</taxon>
        <taxon>Stramenopiles</taxon>
        <taxon>Ochrophyta</taxon>
        <taxon>Raphidophyceae</taxon>
        <taxon>Chattonellales</taxon>
        <taxon>Chattonellaceae</taxon>
        <taxon>Heterosigma</taxon>
    </lineage>
</organism>
<protein>
    <recommendedName>
        <fullName evidence="3">TLC domain-containing protein</fullName>
    </recommendedName>
</protein>
<name>A0A6V1NDZ4_HETAK</name>
<evidence type="ECO:0000256" key="1">
    <source>
        <dbReference type="SAM" id="Phobius"/>
    </source>
</evidence>
<evidence type="ECO:0000313" key="2">
    <source>
        <dbReference type="EMBL" id="CAE0619221.1"/>
    </source>
</evidence>
<evidence type="ECO:0008006" key="3">
    <source>
        <dbReference type="Google" id="ProtNLM"/>
    </source>
</evidence>
<feature type="transmembrane region" description="Helical" evidence="1">
    <location>
        <begin position="67"/>
        <end position="88"/>
    </location>
</feature>
<feature type="transmembrane region" description="Helical" evidence="1">
    <location>
        <begin position="188"/>
        <end position="208"/>
    </location>
</feature>
<feature type="transmembrane region" description="Helical" evidence="1">
    <location>
        <begin position="134"/>
        <end position="151"/>
    </location>
</feature>
<keyword evidence="1" id="KW-0472">Membrane</keyword>
<gene>
    <name evidence="2" type="ORF">HAKA00212_LOCUS54</name>
</gene>
<dbReference type="EMBL" id="HBIU01000207">
    <property type="protein sequence ID" value="CAE0619221.1"/>
    <property type="molecule type" value="Transcribed_RNA"/>
</dbReference>
<accession>A0A6V1NDZ4</accession>